<dbReference type="PROSITE" id="PS51789">
    <property type="entry name" value="RLR_CTR"/>
    <property type="match status" value="1"/>
</dbReference>
<dbReference type="PANTHER" id="PTHR14074">
    <property type="entry name" value="HELICASE WITH DEATH DOMAIN-RELATED"/>
    <property type="match status" value="1"/>
</dbReference>
<feature type="domain" description="Helicase C-terminal" evidence="1">
    <location>
        <begin position="1"/>
        <end position="112"/>
    </location>
</feature>
<dbReference type="Proteomes" id="UP001163046">
    <property type="component" value="Unassembled WGS sequence"/>
</dbReference>
<proteinExistence type="predicted"/>
<dbReference type="PROSITE" id="PS51194">
    <property type="entry name" value="HELICASE_CTER"/>
    <property type="match status" value="1"/>
</dbReference>
<sequence length="274" mass="31692">MTQNEQERAIKRFHTGERNLLLATSVAEEGLDIQDCNYVIRYDMMGNEISTVQSRGRVRADEGKYSVLVGRDSGALKREYTSWFRESLMIEALSLVQKMDPETFKKTVKDLQLKNLQDRRLKKNVIATQKAVILDDDVTFRCRKCNVVACQAHDIRRVRESHYVILNSDVRDSKVDINPHPSPKIIDDIVMNKKIFCKRCHEDWGVTALISGVEWMCIKICSFVLEFPDRDPSRRIFKKWKALPFGIKEATIDEILQQSTEGVQDDFDCDDLSL</sequence>
<feature type="domain" description="RLR CTR" evidence="2">
    <location>
        <begin position="128"/>
        <end position="257"/>
    </location>
</feature>
<dbReference type="InterPro" id="IPR038557">
    <property type="entry name" value="RLR_C_sf"/>
</dbReference>
<comment type="caution">
    <text evidence="3">The sequence shown here is derived from an EMBL/GenBank/DDBJ whole genome shotgun (WGS) entry which is preliminary data.</text>
</comment>
<accession>A0A9X0CTX0</accession>
<reference evidence="3" key="1">
    <citation type="submission" date="2023-01" db="EMBL/GenBank/DDBJ databases">
        <title>Genome assembly of the deep-sea coral Lophelia pertusa.</title>
        <authorList>
            <person name="Herrera S."/>
            <person name="Cordes E."/>
        </authorList>
    </citation>
    <scope>NUCLEOTIDE SEQUENCE</scope>
    <source>
        <strain evidence="3">USNM1676648</strain>
        <tissue evidence="3">Polyp</tissue>
    </source>
</reference>
<evidence type="ECO:0008006" key="5">
    <source>
        <dbReference type="Google" id="ProtNLM"/>
    </source>
</evidence>
<keyword evidence="4" id="KW-1185">Reference proteome</keyword>
<evidence type="ECO:0000313" key="4">
    <source>
        <dbReference type="Proteomes" id="UP001163046"/>
    </source>
</evidence>
<dbReference type="AlphaFoldDB" id="A0A9X0CTX0"/>
<dbReference type="SMART" id="SM00490">
    <property type="entry name" value="HELICc"/>
    <property type="match status" value="1"/>
</dbReference>
<dbReference type="InterPro" id="IPR027417">
    <property type="entry name" value="P-loop_NTPase"/>
</dbReference>
<dbReference type="InterPro" id="IPR001650">
    <property type="entry name" value="Helicase_C-like"/>
</dbReference>
<protein>
    <recommendedName>
        <fullName evidence="5">Helicase C-terminal domain-containing protein</fullName>
    </recommendedName>
</protein>
<dbReference type="InterPro" id="IPR021673">
    <property type="entry name" value="RLR_CTR"/>
</dbReference>
<dbReference type="PANTHER" id="PTHR14074:SF16">
    <property type="entry name" value="ANTIVIRAL INNATE IMMUNE RESPONSE RECEPTOR RIG-I"/>
    <property type="match status" value="1"/>
</dbReference>
<dbReference type="InterPro" id="IPR051363">
    <property type="entry name" value="RLR_Helicase"/>
</dbReference>
<dbReference type="OrthoDB" id="416741at2759"/>
<evidence type="ECO:0000259" key="1">
    <source>
        <dbReference type="PROSITE" id="PS51194"/>
    </source>
</evidence>
<dbReference type="SUPFAM" id="SSF52540">
    <property type="entry name" value="P-loop containing nucleoside triphosphate hydrolases"/>
    <property type="match status" value="1"/>
</dbReference>
<dbReference type="Gene3D" id="2.170.150.30">
    <property type="entry name" value="RIG-I-like receptor, C-terminal regulatory domain"/>
    <property type="match status" value="1"/>
</dbReference>
<organism evidence="3 4">
    <name type="scientific">Desmophyllum pertusum</name>
    <dbReference type="NCBI Taxonomy" id="174260"/>
    <lineage>
        <taxon>Eukaryota</taxon>
        <taxon>Metazoa</taxon>
        <taxon>Cnidaria</taxon>
        <taxon>Anthozoa</taxon>
        <taxon>Hexacorallia</taxon>
        <taxon>Scleractinia</taxon>
        <taxon>Caryophylliina</taxon>
        <taxon>Caryophylliidae</taxon>
        <taxon>Desmophyllum</taxon>
    </lineage>
</organism>
<dbReference type="Pfam" id="PF00271">
    <property type="entry name" value="Helicase_C"/>
    <property type="match status" value="1"/>
</dbReference>
<dbReference type="Gene3D" id="3.40.50.300">
    <property type="entry name" value="P-loop containing nucleotide triphosphate hydrolases"/>
    <property type="match status" value="1"/>
</dbReference>
<name>A0A9X0CTX0_9CNID</name>
<dbReference type="GO" id="GO:0005737">
    <property type="term" value="C:cytoplasm"/>
    <property type="evidence" value="ECO:0007669"/>
    <property type="project" value="TreeGrafter"/>
</dbReference>
<gene>
    <name evidence="3" type="ORF">OS493_002238</name>
</gene>
<dbReference type="Pfam" id="PF11648">
    <property type="entry name" value="RIG-I_C-RD"/>
    <property type="match status" value="1"/>
</dbReference>
<evidence type="ECO:0000259" key="2">
    <source>
        <dbReference type="PROSITE" id="PS51789"/>
    </source>
</evidence>
<dbReference type="EMBL" id="MU826826">
    <property type="protein sequence ID" value="KAJ7375465.1"/>
    <property type="molecule type" value="Genomic_DNA"/>
</dbReference>
<evidence type="ECO:0000313" key="3">
    <source>
        <dbReference type="EMBL" id="KAJ7375465.1"/>
    </source>
</evidence>